<keyword evidence="1 5" id="KW-0032">Aminotransferase</keyword>
<dbReference type="EMBL" id="FNBJ01000022">
    <property type="protein sequence ID" value="SDF73779.1"/>
    <property type="molecule type" value="Genomic_DNA"/>
</dbReference>
<dbReference type="GO" id="GO:0006526">
    <property type="term" value="P:L-arginine biosynthetic process"/>
    <property type="evidence" value="ECO:0007669"/>
    <property type="project" value="UniProtKB-UniRule"/>
</dbReference>
<dbReference type="NCBIfam" id="NF002325">
    <property type="entry name" value="PRK01278.1"/>
    <property type="match status" value="1"/>
</dbReference>
<comment type="cofactor">
    <cofactor evidence="5">
        <name>pyridoxal 5'-phosphate</name>
        <dbReference type="ChEBI" id="CHEBI:597326"/>
    </cofactor>
    <text evidence="5">Binds 1 pyridoxal phosphate per subunit.</text>
</comment>
<dbReference type="Proteomes" id="UP000295472">
    <property type="component" value="Unassembled WGS sequence"/>
</dbReference>
<dbReference type="OrthoDB" id="9801052at2"/>
<dbReference type="RefSeq" id="WP_073156530.1">
    <property type="nucleotide sequence ID" value="NZ_FMYT01000007.1"/>
</dbReference>
<comment type="catalytic activity">
    <reaction evidence="5">
        <text>N(2)-acetyl-L-ornithine + 2-oxoglutarate = N-acetyl-L-glutamate 5-semialdehyde + L-glutamate</text>
        <dbReference type="Rhea" id="RHEA:18049"/>
        <dbReference type="ChEBI" id="CHEBI:16810"/>
        <dbReference type="ChEBI" id="CHEBI:29123"/>
        <dbReference type="ChEBI" id="CHEBI:29985"/>
        <dbReference type="ChEBI" id="CHEBI:57805"/>
        <dbReference type="EC" id="2.6.1.11"/>
    </reaction>
</comment>
<comment type="subcellular location">
    <subcellularLocation>
        <location evidence="5">Cytoplasm</location>
    </subcellularLocation>
</comment>
<comment type="subunit">
    <text evidence="5">Homodimer.</text>
</comment>
<dbReference type="AlphaFoldDB" id="A0A1G6M1H5"/>
<accession>A0A1G6M1H5</accession>
<dbReference type="Proteomes" id="UP000199519">
    <property type="component" value="Unassembled WGS sequence"/>
</dbReference>
<sequence length="398" mass="44411">MEINEIVEMDQKHFMNVYSGRYPLYVEKAEGIKIYSKDGKVYRDFLAGIGVNALGYSNQRFKDALKDQIDKIIHCSNLYYIEPQAELEKKLCQNSCFDRIFFANSGSEANEGALKLARKYFKKKGSNKFETITADNSFHGRTMTTVTATGQDKYKEPFTPLPEGFYTVPFNDLEALKEAVTDKTAAIMLEPIQGEGGIYPAEQKYLEGVRKLCDQKDILLIFDEVQCGMGRTGELFAYQNYGVEADIISLAKALGGGVPIGAFMAKEEVASAFEPGDHGTTFGGNPLATRAASEVIDIMLEAGFLEAVREKGSYLKSELDKLVAENDNLIETRGKGLMLAIELSDDLSAKEITDELFERGFLVNAVKEHTLRFLPPLVVEKEDMDLLVKNIREIITEN</sequence>
<dbReference type="Gene3D" id="3.90.1150.10">
    <property type="entry name" value="Aspartate Aminotransferase, domain 1"/>
    <property type="match status" value="1"/>
</dbReference>
<dbReference type="EC" id="2.6.1.11" evidence="5"/>
<evidence type="ECO:0000313" key="10">
    <source>
        <dbReference type="EMBL" id="TDS34629.1"/>
    </source>
</evidence>
<dbReference type="Gene3D" id="3.40.640.10">
    <property type="entry name" value="Type I PLP-dependent aspartate aminotransferase-like (Major domain)"/>
    <property type="match status" value="1"/>
</dbReference>
<dbReference type="GO" id="GO:0042802">
    <property type="term" value="F:identical protein binding"/>
    <property type="evidence" value="ECO:0007669"/>
    <property type="project" value="TreeGrafter"/>
</dbReference>
<keyword evidence="5" id="KW-0055">Arginine biosynthesis</keyword>
<evidence type="ECO:0000313" key="9">
    <source>
        <dbReference type="EMBL" id="SET06797.1"/>
    </source>
</evidence>
<dbReference type="InterPro" id="IPR015422">
    <property type="entry name" value="PyrdxlP-dep_Trfase_small"/>
</dbReference>
<evidence type="ECO:0000313" key="7">
    <source>
        <dbReference type="EMBL" id="SDC49393.1"/>
    </source>
</evidence>
<dbReference type="STRING" id="54121.SAMN04515653_10263"/>
<comment type="similarity">
    <text evidence="5">Belongs to the class-III pyridoxal-phosphate-dependent aminotransferase family. ArgD subfamily.</text>
</comment>
<reference evidence="10 16" key="3">
    <citation type="submission" date="2019-03" db="EMBL/GenBank/DDBJ databases">
        <title>Deep subsurface shale carbon reservoir microbial communities from Ohio and West Virginia, USA.</title>
        <authorList>
            <person name="Wrighton K."/>
        </authorList>
    </citation>
    <scope>NUCLEOTIDE SEQUENCE [LARGE SCALE GENOMIC DNA]</scope>
    <source>
        <strain evidence="10 16">UTICA-S4D12</strain>
    </source>
</reference>
<dbReference type="Proteomes" id="UP000247389">
    <property type="component" value="Unassembled WGS sequence"/>
</dbReference>
<dbReference type="EMBL" id="FMYT01000007">
    <property type="protein sequence ID" value="SDC49393.1"/>
    <property type="molecule type" value="Genomic_DNA"/>
</dbReference>
<keyword evidence="4 5" id="KW-0663">Pyridoxal phosphate</keyword>
<dbReference type="GO" id="GO:0003992">
    <property type="term" value="F:N2-acetyl-L-ornithine:2-oxoglutarate 5-aminotransferase activity"/>
    <property type="evidence" value="ECO:0007669"/>
    <property type="project" value="UniProtKB-UniRule"/>
</dbReference>
<dbReference type="Proteomes" id="UP000324896">
    <property type="component" value="Unassembled WGS sequence"/>
</dbReference>
<evidence type="ECO:0000313" key="12">
    <source>
        <dbReference type="Proteomes" id="UP000198612"/>
    </source>
</evidence>
<evidence type="ECO:0000256" key="2">
    <source>
        <dbReference type="ARBA" id="ARBA00022605"/>
    </source>
</evidence>
<dbReference type="Pfam" id="PF00202">
    <property type="entry name" value="Aminotran_3"/>
    <property type="match status" value="1"/>
</dbReference>
<evidence type="ECO:0000313" key="13">
    <source>
        <dbReference type="Proteomes" id="UP000199519"/>
    </source>
</evidence>
<dbReference type="FunFam" id="3.40.640.10:FF:000004">
    <property type="entry name" value="Acetylornithine aminotransferase"/>
    <property type="match status" value="1"/>
</dbReference>
<dbReference type="CDD" id="cd00610">
    <property type="entry name" value="OAT_like"/>
    <property type="match status" value="1"/>
</dbReference>
<evidence type="ECO:0000256" key="3">
    <source>
        <dbReference type="ARBA" id="ARBA00022679"/>
    </source>
</evidence>
<dbReference type="InterPro" id="IPR049704">
    <property type="entry name" value="Aminotrans_3_PPA_site"/>
</dbReference>
<proteinExistence type="inferred from homology"/>
<name>A0A1G6M1H5_9FIRM</name>
<dbReference type="SUPFAM" id="SSF53383">
    <property type="entry name" value="PLP-dependent transferases"/>
    <property type="match status" value="1"/>
</dbReference>
<dbReference type="EMBL" id="FOHG01000022">
    <property type="protein sequence ID" value="SET06797.1"/>
    <property type="molecule type" value="Genomic_DNA"/>
</dbReference>
<evidence type="ECO:0000313" key="14">
    <source>
        <dbReference type="Proteomes" id="UP000247389"/>
    </source>
</evidence>
<dbReference type="InterPro" id="IPR005814">
    <property type="entry name" value="Aminotrans_3"/>
</dbReference>
<dbReference type="EMBL" id="SOEF01000002">
    <property type="protein sequence ID" value="TDX47865.1"/>
    <property type="molecule type" value="Genomic_DNA"/>
</dbReference>
<evidence type="ECO:0000256" key="5">
    <source>
        <dbReference type="HAMAP-Rule" id="MF_01107"/>
    </source>
</evidence>
<gene>
    <name evidence="5" type="primary">argD</name>
    <name evidence="10" type="ORF">BY453_10263</name>
    <name evidence="11" type="ORF">C7954_10224</name>
    <name evidence="6" type="ORF">C8C78_10817</name>
    <name evidence="7" type="ORF">SAMN04488597_10766</name>
    <name evidence="8" type="ORF">SAMN04488598_1229</name>
    <name evidence="9" type="ORF">SAMN04515652_12221</name>
</gene>
<comment type="miscellaneous">
    <text evidence="5">May also have succinyldiaminopimelate aminotransferase activity, thus carrying out the corresponding step in lysine biosynthesis.</text>
</comment>
<evidence type="ECO:0000313" key="15">
    <source>
        <dbReference type="Proteomes" id="UP000295472"/>
    </source>
</evidence>
<dbReference type="EMBL" id="QICM01000008">
    <property type="protein sequence ID" value="PXV67272.1"/>
    <property type="molecule type" value="Genomic_DNA"/>
</dbReference>
<keyword evidence="3 5" id="KW-0808">Transferase</keyword>
<evidence type="ECO:0000313" key="17">
    <source>
        <dbReference type="Proteomes" id="UP000324896"/>
    </source>
</evidence>
<evidence type="ECO:0000256" key="1">
    <source>
        <dbReference type="ARBA" id="ARBA00022576"/>
    </source>
</evidence>
<comment type="caution">
    <text evidence="5">Lacks conserved residue(s) required for the propagation of feature annotation.</text>
</comment>
<feature type="binding site" evidence="5">
    <location>
        <position position="141"/>
    </location>
    <ligand>
        <name>N(2)-acetyl-L-ornithine</name>
        <dbReference type="ChEBI" id="CHEBI:57805"/>
    </ligand>
</feature>
<dbReference type="PANTHER" id="PTHR11986:SF79">
    <property type="entry name" value="ACETYLORNITHINE AMINOTRANSFERASE, MITOCHONDRIAL"/>
    <property type="match status" value="1"/>
</dbReference>
<reference evidence="6 14" key="2">
    <citation type="submission" date="2018-04" db="EMBL/GenBank/DDBJ databases">
        <title>Subsurface microbial communities from deep shales in Ohio and West Virginia, USA.</title>
        <authorList>
            <person name="Wrighton K."/>
        </authorList>
    </citation>
    <scope>NUCLEOTIDE SEQUENCE [LARGE SCALE GENOMIC DNA]</scope>
    <source>
        <strain evidence="11 15">DSMZ 11287</strain>
        <strain evidence="6 14">MSL28</strain>
    </source>
</reference>
<dbReference type="UniPathway" id="UPA00068">
    <property type="reaction ID" value="UER00109"/>
</dbReference>
<evidence type="ECO:0000313" key="11">
    <source>
        <dbReference type="EMBL" id="TDX47865.1"/>
    </source>
</evidence>
<dbReference type="EMBL" id="SOAA01000002">
    <property type="protein sequence ID" value="TDS34629.1"/>
    <property type="molecule type" value="Genomic_DNA"/>
</dbReference>
<evidence type="ECO:0000256" key="4">
    <source>
        <dbReference type="ARBA" id="ARBA00022898"/>
    </source>
</evidence>
<dbReference type="InterPro" id="IPR015424">
    <property type="entry name" value="PyrdxlP-dep_Trfase"/>
</dbReference>
<keyword evidence="13" id="KW-1185">Reference proteome</keyword>
<dbReference type="PIRSF" id="PIRSF000521">
    <property type="entry name" value="Transaminase_4ab_Lys_Orn"/>
    <property type="match status" value="1"/>
</dbReference>
<comment type="pathway">
    <text evidence="5">Amino-acid biosynthesis; L-arginine biosynthesis; N(2)-acetyl-L-ornithine from L-glutamate: step 4/4.</text>
</comment>
<evidence type="ECO:0000313" key="8">
    <source>
        <dbReference type="EMBL" id="SDF73779.1"/>
    </source>
</evidence>
<feature type="binding site" evidence="5">
    <location>
        <position position="280"/>
    </location>
    <ligand>
        <name>N(2)-acetyl-L-ornithine</name>
        <dbReference type="ChEBI" id="CHEBI:57805"/>
    </ligand>
</feature>
<dbReference type="InterPro" id="IPR015421">
    <property type="entry name" value="PyrdxlP-dep_Trfase_major"/>
</dbReference>
<dbReference type="PANTHER" id="PTHR11986">
    <property type="entry name" value="AMINOTRANSFERASE CLASS III"/>
    <property type="match status" value="1"/>
</dbReference>
<dbReference type="GeneID" id="57011611"/>
<dbReference type="Proteomes" id="UP000295758">
    <property type="component" value="Unassembled WGS sequence"/>
</dbReference>
<evidence type="ECO:0000313" key="6">
    <source>
        <dbReference type="EMBL" id="PXV67272.1"/>
    </source>
</evidence>
<evidence type="ECO:0000313" key="16">
    <source>
        <dbReference type="Proteomes" id="UP000295758"/>
    </source>
</evidence>
<dbReference type="NCBIfam" id="TIGR00707">
    <property type="entry name" value="argD"/>
    <property type="match status" value="1"/>
</dbReference>
<organism evidence="7 17">
    <name type="scientific">Halanaerobium congolense</name>
    <dbReference type="NCBI Taxonomy" id="54121"/>
    <lineage>
        <taxon>Bacteria</taxon>
        <taxon>Bacillati</taxon>
        <taxon>Bacillota</taxon>
        <taxon>Clostridia</taxon>
        <taxon>Halanaerobiales</taxon>
        <taxon>Halanaerobiaceae</taxon>
        <taxon>Halanaerobium</taxon>
    </lineage>
</organism>
<dbReference type="InterPro" id="IPR004636">
    <property type="entry name" value="AcOrn/SuccOrn_fam"/>
</dbReference>
<dbReference type="Proteomes" id="UP000198612">
    <property type="component" value="Unassembled WGS sequence"/>
</dbReference>
<dbReference type="InterPro" id="IPR050103">
    <property type="entry name" value="Class-III_PLP-dep_AT"/>
</dbReference>
<feature type="binding site" evidence="5">
    <location>
        <position position="138"/>
    </location>
    <ligand>
        <name>pyridoxal 5'-phosphate</name>
        <dbReference type="ChEBI" id="CHEBI:597326"/>
    </ligand>
</feature>
<keyword evidence="2 5" id="KW-0028">Amino-acid biosynthesis</keyword>
<dbReference type="GO" id="GO:0030170">
    <property type="term" value="F:pyridoxal phosphate binding"/>
    <property type="evidence" value="ECO:0007669"/>
    <property type="project" value="InterPro"/>
</dbReference>
<reference evidence="12 13" key="1">
    <citation type="submission" date="2016-10" db="EMBL/GenBank/DDBJ databases">
        <authorList>
            <person name="Varghese N."/>
            <person name="Submissions S."/>
        </authorList>
    </citation>
    <scope>NUCLEOTIDE SEQUENCE [LARGE SCALE GENOMIC DNA]</scope>
    <source>
        <strain evidence="7 17">WG10</strain>
        <strain evidence="8 13">WG2</strain>
        <strain evidence="9 12">WG5</strain>
    </source>
</reference>
<feature type="modified residue" description="N6-(pyridoxal phosphate)lysine" evidence="5">
    <location>
        <position position="252"/>
    </location>
</feature>
<dbReference type="HAMAP" id="MF_01107">
    <property type="entry name" value="ArgD_aminotrans_3"/>
    <property type="match status" value="1"/>
</dbReference>
<keyword evidence="5" id="KW-0963">Cytoplasm</keyword>
<dbReference type="GO" id="GO:0005737">
    <property type="term" value="C:cytoplasm"/>
    <property type="evidence" value="ECO:0007669"/>
    <property type="project" value="UniProtKB-SubCell"/>
</dbReference>
<feature type="binding site" evidence="5">
    <location>
        <position position="281"/>
    </location>
    <ligand>
        <name>pyridoxal 5'-phosphate</name>
        <dbReference type="ChEBI" id="CHEBI:597326"/>
    </ligand>
</feature>
<protein>
    <recommendedName>
        <fullName evidence="5">Acetylornithine aminotransferase</fullName>
        <shortName evidence="5">ACOAT</shortName>
        <ecNumber evidence="5">2.6.1.11</ecNumber>
    </recommendedName>
</protein>
<feature type="binding site" evidence="5">
    <location>
        <begin position="223"/>
        <end position="226"/>
    </location>
    <ligand>
        <name>pyridoxal 5'-phosphate</name>
        <dbReference type="ChEBI" id="CHEBI:597326"/>
    </ligand>
</feature>
<dbReference type="PROSITE" id="PS00600">
    <property type="entry name" value="AA_TRANSFER_CLASS_3"/>
    <property type="match status" value="1"/>
</dbReference>